<dbReference type="Proteomes" id="UP001500212">
    <property type="component" value="Unassembled WGS sequence"/>
</dbReference>
<reference evidence="2" key="1">
    <citation type="journal article" date="2019" name="Int. J. Syst. Evol. Microbiol.">
        <title>The Global Catalogue of Microorganisms (GCM) 10K type strain sequencing project: providing services to taxonomists for standard genome sequencing and annotation.</title>
        <authorList>
            <consortium name="The Broad Institute Genomics Platform"/>
            <consortium name="The Broad Institute Genome Sequencing Center for Infectious Disease"/>
            <person name="Wu L."/>
            <person name="Ma J."/>
        </authorList>
    </citation>
    <scope>NUCLEOTIDE SEQUENCE [LARGE SCALE GENOMIC DNA]</scope>
    <source>
        <strain evidence="2">JCM 17938</strain>
    </source>
</reference>
<proteinExistence type="predicted"/>
<organism evidence="1 2">
    <name type="scientific">Actinoallomurus liliacearum</name>
    <dbReference type="NCBI Taxonomy" id="1080073"/>
    <lineage>
        <taxon>Bacteria</taxon>
        <taxon>Bacillati</taxon>
        <taxon>Actinomycetota</taxon>
        <taxon>Actinomycetes</taxon>
        <taxon>Streptosporangiales</taxon>
        <taxon>Thermomonosporaceae</taxon>
        <taxon>Actinoallomurus</taxon>
    </lineage>
</organism>
<sequence length="193" mass="21503">MTIWCRVQEHPPVITIRMNDDAADALGLLVGDAPPDAYPELDDQLREMLARGLTRNDDALVFVINDRGGAKLTAGSRDAMARMGWDTTQYECQASSFHLEDHAPVTVDVVDRDLYISREDQVLMLRLGLRVADGVGRLVRSLPDPVPVRCIIGAGPTNGTFRLHQLREGESWLVDDLDRYHDEMLVVVDIEPG</sequence>
<accession>A0ABP8TT45</accession>
<dbReference type="EMBL" id="BAABHJ010000030">
    <property type="protein sequence ID" value="GAA4615815.1"/>
    <property type="molecule type" value="Genomic_DNA"/>
</dbReference>
<evidence type="ECO:0000313" key="1">
    <source>
        <dbReference type="EMBL" id="GAA4615815.1"/>
    </source>
</evidence>
<name>A0ABP8TT45_9ACTN</name>
<keyword evidence="2" id="KW-1185">Reference proteome</keyword>
<protein>
    <submittedName>
        <fullName evidence="1">Uncharacterized protein</fullName>
    </submittedName>
</protein>
<evidence type="ECO:0000313" key="2">
    <source>
        <dbReference type="Proteomes" id="UP001500212"/>
    </source>
</evidence>
<comment type="caution">
    <text evidence="1">The sequence shown here is derived from an EMBL/GenBank/DDBJ whole genome shotgun (WGS) entry which is preliminary data.</text>
</comment>
<gene>
    <name evidence="1" type="ORF">GCM10023195_70000</name>
</gene>